<keyword evidence="5" id="KW-0411">Iron-sulfur</keyword>
<dbReference type="SFLD" id="SFLDS00029">
    <property type="entry name" value="Radical_SAM"/>
    <property type="match status" value="1"/>
</dbReference>
<gene>
    <name evidence="7" type="ORF">LCGC14_3108660</name>
</gene>
<evidence type="ECO:0000313" key="7">
    <source>
        <dbReference type="EMBL" id="KKK52068.1"/>
    </source>
</evidence>
<keyword evidence="4" id="KW-0408">Iron</keyword>
<dbReference type="EMBL" id="LAZR01067205">
    <property type="protein sequence ID" value="KKK52068.1"/>
    <property type="molecule type" value="Genomic_DNA"/>
</dbReference>
<organism evidence="7">
    <name type="scientific">marine sediment metagenome</name>
    <dbReference type="NCBI Taxonomy" id="412755"/>
    <lineage>
        <taxon>unclassified sequences</taxon>
        <taxon>metagenomes</taxon>
        <taxon>ecological metagenomes</taxon>
    </lineage>
</organism>
<evidence type="ECO:0000256" key="2">
    <source>
        <dbReference type="ARBA" id="ARBA00022691"/>
    </source>
</evidence>
<dbReference type="SFLD" id="SFLDG01082">
    <property type="entry name" value="B12-binding_domain_containing"/>
    <property type="match status" value="1"/>
</dbReference>
<evidence type="ECO:0000256" key="4">
    <source>
        <dbReference type="ARBA" id="ARBA00023004"/>
    </source>
</evidence>
<sequence length="266" mass="30257">MARVYLIYIDIRTGFYPELHHGLASLAAATRQNGNVLAFHHLLKEESPEMLSAMVLKFNPDIVGFSITTNQRKYLKEYSRAIHHQSKVLQIVGGVHATIDPMDIFNVDSIQGVCIGEGEQTFPALLKNIDAGESILDTAGFWWRTRQGKIKKNPVPALNPDLSNLPYPDYSIFDVNRINEMASGWMAMMLTRGCPHHCSYCANHVLGSIYPNKKDYVRMPPVEHAMGIIKNNLSCHPNVKGIIFGDDLLIWHKKWFKEFAERYRCE</sequence>
<dbReference type="AlphaFoldDB" id="A0A0F8W626"/>
<accession>A0A0F8W626</accession>
<dbReference type="InterPro" id="IPR051198">
    <property type="entry name" value="BchE-like"/>
</dbReference>
<reference evidence="7" key="1">
    <citation type="journal article" date="2015" name="Nature">
        <title>Complex archaea that bridge the gap between prokaryotes and eukaryotes.</title>
        <authorList>
            <person name="Spang A."/>
            <person name="Saw J.H."/>
            <person name="Jorgensen S.L."/>
            <person name="Zaremba-Niedzwiedzka K."/>
            <person name="Martijn J."/>
            <person name="Lind A.E."/>
            <person name="van Eijk R."/>
            <person name="Schleper C."/>
            <person name="Guy L."/>
            <person name="Ettema T.J."/>
        </authorList>
    </citation>
    <scope>NUCLEOTIDE SEQUENCE</scope>
</reference>
<feature type="domain" description="B12-binding" evidence="6">
    <location>
        <begin position="6"/>
        <end position="136"/>
    </location>
</feature>
<evidence type="ECO:0000256" key="5">
    <source>
        <dbReference type="ARBA" id="ARBA00023014"/>
    </source>
</evidence>
<dbReference type="CDD" id="cd02068">
    <property type="entry name" value="radical_SAM_B12_BD"/>
    <property type="match status" value="1"/>
</dbReference>
<evidence type="ECO:0000256" key="3">
    <source>
        <dbReference type="ARBA" id="ARBA00022723"/>
    </source>
</evidence>
<dbReference type="GO" id="GO:0031419">
    <property type="term" value="F:cobalamin binding"/>
    <property type="evidence" value="ECO:0007669"/>
    <property type="project" value="InterPro"/>
</dbReference>
<comment type="caution">
    <text evidence="7">The sequence shown here is derived from an EMBL/GenBank/DDBJ whole genome shotgun (WGS) entry which is preliminary data.</text>
</comment>
<dbReference type="GO" id="GO:0046872">
    <property type="term" value="F:metal ion binding"/>
    <property type="evidence" value="ECO:0007669"/>
    <property type="project" value="UniProtKB-KW"/>
</dbReference>
<dbReference type="InterPro" id="IPR006158">
    <property type="entry name" value="Cobalamin-bd"/>
</dbReference>
<proteinExistence type="predicted"/>
<dbReference type="Pfam" id="PF02310">
    <property type="entry name" value="B12-binding"/>
    <property type="match status" value="1"/>
</dbReference>
<dbReference type="GO" id="GO:0051536">
    <property type="term" value="F:iron-sulfur cluster binding"/>
    <property type="evidence" value="ECO:0007669"/>
    <property type="project" value="UniProtKB-KW"/>
</dbReference>
<comment type="cofactor">
    <cofactor evidence="1">
        <name>[4Fe-4S] cluster</name>
        <dbReference type="ChEBI" id="CHEBI:49883"/>
    </cofactor>
</comment>
<dbReference type="InterPro" id="IPR058240">
    <property type="entry name" value="rSAM_sf"/>
</dbReference>
<dbReference type="PROSITE" id="PS51332">
    <property type="entry name" value="B12_BINDING"/>
    <property type="match status" value="1"/>
</dbReference>
<dbReference type="SUPFAM" id="SSF102114">
    <property type="entry name" value="Radical SAM enzymes"/>
    <property type="match status" value="1"/>
</dbReference>
<dbReference type="InterPro" id="IPR007197">
    <property type="entry name" value="rSAM"/>
</dbReference>
<evidence type="ECO:0000259" key="6">
    <source>
        <dbReference type="PROSITE" id="PS51332"/>
    </source>
</evidence>
<dbReference type="GO" id="GO:0003824">
    <property type="term" value="F:catalytic activity"/>
    <property type="evidence" value="ECO:0007669"/>
    <property type="project" value="InterPro"/>
</dbReference>
<feature type="non-terminal residue" evidence="7">
    <location>
        <position position="266"/>
    </location>
</feature>
<name>A0A0F8W626_9ZZZZ</name>
<keyword evidence="3" id="KW-0479">Metal-binding</keyword>
<protein>
    <recommendedName>
        <fullName evidence="6">B12-binding domain-containing protein</fullName>
    </recommendedName>
</protein>
<keyword evidence="2" id="KW-0949">S-adenosyl-L-methionine</keyword>
<evidence type="ECO:0000256" key="1">
    <source>
        <dbReference type="ARBA" id="ARBA00001966"/>
    </source>
</evidence>
<dbReference type="PANTHER" id="PTHR43409">
    <property type="entry name" value="ANAEROBIC MAGNESIUM-PROTOPORPHYRIN IX MONOMETHYL ESTER CYCLASE-RELATED"/>
    <property type="match status" value="1"/>
</dbReference>
<dbReference type="Gene3D" id="3.40.50.280">
    <property type="entry name" value="Cobalamin-binding domain"/>
    <property type="match status" value="1"/>
</dbReference>